<comment type="subcellular location">
    <subcellularLocation>
        <location evidence="1">Cell membrane</location>
        <topology evidence="1">Multi-pass membrane protein</topology>
    </subcellularLocation>
</comment>
<dbReference type="RefSeq" id="WP_117324554.1">
    <property type="nucleotide sequence ID" value="NZ_QVTD01000026.1"/>
</dbReference>
<dbReference type="InterPro" id="IPR024923">
    <property type="entry name" value="PG_synth_SpoVB"/>
</dbReference>
<keyword evidence="3 6" id="KW-0812">Transmembrane</keyword>
<sequence length="442" mass="49861">MNSFFKGTILLVVVAFFSECVELFVNMILARELGEEGMGRYMSILPIIFLVFIIASLELPISISKFVAENKQELHYHLLKHALRLATSVMLIIFIPTFIVLSFPAILSGFHPYVKWLMLVIIPISAFSSIAKGYFMGVQQMGKIAFSNFLRKIIQFGCLIAIFHYFQFDRDTSLLIALSALTASEFVVFVYLISMFIIQMQTMKRNSNAMMTRHYAHEKLLAVSLPTTGLRIFNAITNAIQPFLIQSALIAAGFGAVAATEHFGMLTGVAMSIGFFPAFIAHSLMVMLIPNVSDAYANKNYEQLRHLLQQSMSFTLIYGIPSVLVIYIFAEPLTATFFSSTGAAFYLKLLWPYFLFHFFVIPMQAYLIGLGLVKDTFIHSVWAHVVSFVMMYILGSQSHLNMAGIIMGMNMGIVLLTLMHYFTICKKIGITVWLTKPRQNVY</sequence>
<feature type="transmembrane region" description="Helical" evidence="6">
    <location>
        <begin position="149"/>
        <end position="168"/>
    </location>
</feature>
<dbReference type="OrthoDB" id="9775950at2"/>
<feature type="transmembrane region" description="Helical" evidence="6">
    <location>
        <begin position="174"/>
        <end position="198"/>
    </location>
</feature>
<organism evidence="7 8">
    <name type="scientific">Peribacillus glennii</name>
    <dbReference type="NCBI Taxonomy" id="2303991"/>
    <lineage>
        <taxon>Bacteria</taxon>
        <taxon>Bacillati</taxon>
        <taxon>Bacillota</taxon>
        <taxon>Bacilli</taxon>
        <taxon>Bacillales</taxon>
        <taxon>Bacillaceae</taxon>
        <taxon>Peribacillus</taxon>
    </lineage>
</organism>
<dbReference type="CDD" id="cd13124">
    <property type="entry name" value="MATE_SpoVB_like"/>
    <property type="match status" value="1"/>
</dbReference>
<dbReference type="AlphaFoldDB" id="A0A372L632"/>
<reference evidence="7 8" key="1">
    <citation type="submission" date="2018-08" db="EMBL/GenBank/DDBJ databases">
        <title>Bacillus chawlae sp. nov., Bacillus glennii sp. nov., and Bacillus saganii sp. nov. Isolated from the Vehicle Assembly Building at Kennedy Space Center where the Viking Spacecraft were Assembled.</title>
        <authorList>
            <person name="Seuylemezian A."/>
            <person name="Vaishampayan P."/>
        </authorList>
    </citation>
    <scope>NUCLEOTIDE SEQUENCE [LARGE SCALE GENOMIC DNA]</scope>
    <source>
        <strain evidence="7 8">V44-8</strain>
    </source>
</reference>
<dbReference type="PANTHER" id="PTHR30250">
    <property type="entry name" value="PST FAMILY PREDICTED COLANIC ACID TRANSPORTER"/>
    <property type="match status" value="1"/>
</dbReference>
<feature type="transmembrane region" description="Helical" evidence="6">
    <location>
        <begin position="400"/>
        <end position="422"/>
    </location>
</feature>
<evidence type="ECO:0000256" key="6">
    <source>
        <dbReference type="SAM" id="Phobius"/>
    </source>
</evidence>
<keyword evidence="8" id="KW-1185">Reference proteome</keyword>
<dbReference type="GO" id="GO:0005886">
    <property type="term" value="C:plasma membrane"/>
    <property type="evidence" value="ECO:0007669"/>
    <property type="project" value="UniProtKB-SubCell"/>
</dbReference>
<name>A0A372L632_9BACI</name>
<evidence type="ECO:0000256" key="4">
    <source>
        <dbReference type="ARBA" id="ARBA00022989"/>
    </source>
</evidence>
<keyword evidence="5 6" id="KW-0472">Membrane</keyword>
<dbReference type="Proteomes" id="UP000262939">
    <property type="component" value="Unassembled WGS sequence"/>
</dbReference>
<evidence type="ECO:0000256" key="1">
    <source>
        <dbReference type="ARBA" id="ARBA00004651"/>
    </source>
</evidence>
<evidence type="ECO:0000256" key="5">
    <source>
        <dbReference type="ARBA" id="ARBA00023136"/>
    </source>
</evidence>
<feature type="transmembrane region" description="Helical" evidence="6">
    <location>
        <begin position="113"/>
        <end position="137"/>
    </location>
</feature>
<evidence type="ECO:0000256" key="2">
    <source>
        <dbReference type="ARBA" id="ARBA00022475"/>
    </source>
</evidence>
<keyword evidence="2" id="KW-1003">Cell membrane</keyword>
<dbReference type="InterPro" id="IPR002797">
    <property type="entry name" value="Polysacc_synth"/>
</dbReference>
<feature type="transmembrane region" description="Helical" evidence="6">
    <location>
        <begin position="239"/>
        <end position="259"/>
    </location>
</feature>
<comment type="caution">
    <text evidence="7">The sequence shown here is derived from an EMBL/GenBank/DDBJ whole genome shotgun (WGS) entry which is preliminary data.</text>
</comment>
<proteinExistence type="predicted"/>
<accession>A0A372L632</accession>
<evidence type="ECO:0000313" key="7">
    <source>
        <dbReference type="EMBL" id="RFU60434.1"/>
    </source>
</evidence>
<evidence type="ECO:0000313" key="8">
    <source>
        <dbReference type="Proteomes" id="UP000262939"/>
    </source>
</evidence>
<feature type="transmembrane region" description="Helical" evidence="6">
    <location>
        <begin position="350"/>
        <end position="369"/>
    </location>
</feature>
<dbReference type="PANTHER" id="PTHR30250:SF24">
    <property type="entry name" value="STAGE V SPORULATION PROTEIN B"/>
    <property type="match status" value="1"/>
</dbReference>
<dbReference type="Pfam" id="PF01943">
    <property type="entry name" value="Polysacc_synt"/>
    <property type="match status" value="1"/>
</dbReference>
<evidence type="ECO:0000256" key="3">
    <source>
        <dbReference type="ARBA" id="ARBA00022692"/>
    </source>
</evidence>
<keyword evidence="4 6" id="KW-1133">Transmembrane helix</keyword>
<feature type="transmembrane region" description="Helical" evidence="6">
    <location>
        <begin position="41"/>
        <end position="61"/>
    </location>
</feature>
<feature type="transmembrane region" description="Helical" evidence="6">
    <location>
        <begin position="376"/>
        <end position="394"/>
    </location>
</feature>
<feature type="transmembrane region" description="Helical" evidence="6">
    <location>
        <begin position="265"/>
        <end position="290"/>
    </location>
</feature>
<feature type="transmembrane region" description="Helical" evidence="6">
    <location>
        <begin position="7"/>
        <end position="29"/>
    </location>
</feature>
<feature type="transmembrane region" description="Helical" evidence="6">
    <location>
        <begin position="311"/>
        <end position="330"/>
    </location>
</feature>
<dbReference type="InterPro" id="IPR050833">
    <property type="entry name" value="Poly_Biosynth_Transport"/>
</dbReference>
<gene>
    <name evidence="7" type="ORF">D0466_21540</name>
</gene>
<dbReference type="EMBL" id="QVTD01000026">
    <property type="protein sequence ID" value="RFU60434.1"/>
    <property type="molecule type" value="Genomic_DNA"/>
</dbReference>
<protein>
    <submittedName>
        <fullName evidence="7">Polysaccharide biosynthesis protein</fullName>
    </submittedName>
</protein>
<feature type="transmembrane region" description="Helical" evidence="6">
    <location>
        <begin position="82"/>
        <end position="107"/>
    </location>
</feature>
<dbReference type="PIRSF" id="PIRSF038958">
    <property type="entry name" value="PG_synth_SpoVB"/>
    <property type="match status" value="1"/>
</dbReference>